<feature type="transmembrane region" description="Helical" evidence="8">
    <location>
        <begin position="473"/>
        <end position="498"/>
    </location>
</feature>
<keyword evidence="5 8" id="KW-1133">Transmembrane helix</keyword>
<feature type="transmembrane region" description="Helical" evidence="8">
    <location>
        <begin position="223"/>
        <end position="244"/>
    </location>
</feature>
<evidence type="ECO:0000313" key="10">
    <source>
        <dbReference type="Proteomes" id="UP001217089"/>
    </source>
</evidence>
<keyword evidence="4 8" id="KW-0812">Transmembrane</keyword>
<dbReference type="PROSITE" id="PS50267">
    <property type="entry name" value="NA_NEUROTRAN_SYMP_3"/>
    <property type="match status" value="2"/>
</dbReference>
<evidence type="ECO:0000256" key="2">
    <source>
        <dbReference type="ARBA" id="ARBA00006459"/>
    </source>
</evidence>
<evidence type="ECO:0000313" key="9">
    <source>
        <dbReference type="EMBL" id="KAJ8316546.1"/>
    </source>
</evidence>
<dbReference type="InterPro" id="IPR043502">
    <property type="entry name" value="DNA/RNA_pol_sf"/>
</dbReference>
<keyword evidence="3" id="KW-0813">Transport</keyword>
<comment type="caution">
    <text evidence="9">The sequence shown here is derived from an EMBL/GenBank/DDBJ whole genome shotgun (WGS) entry which is preliminary data.</text>
</comment>
<dbReference type="InterPro" id="IPR037272">
    <property type="entry name" value="SNS_sf"/>
</dbReference>
<name>A0ABQ9FIQ9_TEGGR</name>
<dbReference type="PANTHER" id="PTHR11616:SF321">
    <property type="entry name" value="SODIUM-DEPENDENT NUTRIENT AMINO ACID TRANSPORTER 1-RELATED"/>
    <property type="match status" value="1"/>
</dbReference>
<dbReference type="InterPro" id="IPR000175">
    <property type="entry name" value="Na/ntran_symport"/>
</dbReference>
<sequence>MSTKFNIEETTDVLVVIDTNSEAEDSTDTNEYKRETWNRKAEYLLSMVGYCVGLGNIWRFSYICLRNGGGLGFGMLAANVIFGLYFNIFTNWILYYIFNSFFNPLPWSTCGNSWNTENCVNERHMIGNANRSRIQSGLKTLTRNYSDNITWINNYFITSEEEFWIPISFIVLVKNDNEVWIEAALQVFYSLGPGWGVLITMSSPGLGFIAYPEALSLLPLPNLLSFSYPLLIFFITCGIPLYFLEVSVSQFLGKGVVYFSEVAPIFRGLGFGMAIASVFFAFYYNIITNWILYYIVNSFFNPLPWSTCENSWNSKYCVDERHKTSSNMTVNTTLDRGIQPALTIITSNTSDDPIGSNTHLIMSVEEFWKRQVLQMSSGLHDIGYFPWHLPVVYITATLPYLLLTVLIIRGLTLPGGIDGIAYYYKPKFERLIDKQVWLEAVLQVFYSLGPCWGGLITMSSYTKFTNNCLRDAVILSLVSEGTSLYGGMAVFVILGFMASNLNLPIDQVVQSVDAGYVFCKQKTKMFKDKIWKSDLGPGLGFIAYPEALSLLPLPNLWSVLFFIMLLTLALDTLAGIYIFQLIDWYIAAFAVTFFGVLECIIYGWIYVNGTCSDGIQWVWHILGDCITDEKGVVSLVFGIASLLTWIVIYVAIYFVAADIVLFMQKTQSNMTITVSFVFCWLFSDVPKYGNISTKIPQFKCRKSDLVKRAETPIRPHVLENLIRFYPNQSDANLLVDGFTNGFKLNYHGPRVLVFLGLEINTVDKTVRIPSDKLCRLKDMLNELIMKNKTTLKDLQSLVGLLNFCTRAIPPARAFNRRFYDAMSGLSKPFHRIRINKEMKEDINVWLMFLDLYNGISCYDVSQWLSDYDLHLFTDSAGNAQLGCAAVLETHWCFMQWPISWHNKPILKDITFLELVPISLAFNIWSSNLQNKKIILHTDNLALVSILNKKSSKSKRVMQLIRPLVLQSMIYNIQFKSVHIDGKYNIVADALSRQQ</sequence>
<feature type="transmembrane region" description="Helical" evidence="8">
    <location>
        <begin position="43"/>
        <end position="64"/>
    </location>
</feature>
<feature type="transmembrane region" description="Helical" evidence="8">
    <location>
        <begin position="76"/>
        <end position="98"/>
    </location>
</feature>
<keyword evidence="6 8" id="KW-0472">Membrane</keyword>
<dbReference type="SUPFAM" id="SSF56672">
    <property type="entry name" value="DNA/RNA polymerases"/>
    <property type="match status" value="1"/>
</dbReference>
<evidence type="ECO:0000256" key="5">
    <source>
        <dbReference type="ARBA" id="ARBA00022989"/>
    </source>
</evidence>
<gene>
    <name evidence="9" type="ORF">KUTeg_005903</name>
</gene>
<feature type="transmembrane region" description="Helical" evidence="8">
    <location>
        <begin position="642"/>
        <end position="663"/>
    </location>
</feature>
<evidence type="ECO:0000256" key="4">
    <source>
        <dbReference type="ARBA" id="ARBA00022692"/>
    </source>
</evidence>
<keyword evidence="7" id="KW-0325">Glycoprotein</keyword>
<protein>
    <submittedName>
        <fullName evidence="9">Uncharacterized protein</fullName>
    </submittedName>
</protein>
<dbReference type="PANTHER" id="PTHR11616">
    <property type="entry name" value="SODIUM/CHLORIDE DEPENDENT TRANSPORTER"/>
    <property type="match status" value="1"/>
</dbReference>
<feature type="transmembrane region" description="Helical" evidence="8">
    <location>
        <begin position="400"/>
        <end position="424"/>
    </location>
</feature>
<organism evidence="9 10">
    <name type="scientific">Tegillarca granosa</name>
    <name type="common">Malaysian cockle</name>
    <name type="synonym">Anadara granosa</name>
    <dbReference type="NCBI Taxonomy" id="220873"/>
    <lineage>
        <taxon>Eukaryota</taxon>
        <taxon>Metazoa</taxon>
        <taxon>Spiralia</taxon>
        <taxon>Lophotrochozoa</taxon>
        <taxon>Mollusca</taxon>
        <taxon>Bivalvia</taxon>
        <taxon>Autobranchia</taxon>
        <taxon>Pteriomorphia</taxon>
        <taxon>Arcoida</taxon>
        <taxon>Arcoidea</taxon>
        <taxon>Arcidae</taxon>
        <taxon>Tegillarca</taxon>
    </lineage>
</organism>
<feature type="transmembrane region" description="Helical" evidence="8">
    <location>
        <begin position="586"/>
        <end position="607"/>
    </location>
</feature>
<dbReference type="EMBL" id="JARBDR010000325">
    <property type="protein sequence ID" value="KAJ8316546.1"/>
    <property type="molecule type" value="Genomic_DNA"/>
</dbReference>
<evidence type="ECO:0000256" key="1">
    <source>
        <dbReference type="ARBA" id="ARBA00004141"/>
    </source>
</evidence>
<dbReference type="Proteomes" id="UP001217089">
    <property type="component" value="Unassembled WGS sequence"/>
</dbReference>
<accession>A0ABQ9FIQ9</accession>
<feature type="transmembrane region" description="Helical" evidence="8">
    <location>
        <begin position="264"/>
        <end position="284"/>
    </location>
</feature>
<evidence type="ECO:0000256" key="3">
    <source>
        <dbReference type="ARBA" id="ARBA00022448"/>
    </source>
</evidence>
<dbReference type="SUPFAM" id="SSF161070">
    <property type="entry name" value="SNF-like"/>
    <property type="match status" value="2"/>
</dbReference>
<feature type="transmembrane region" description="Helical" evidence="8">
    <location>
        <begin position="556"/>
        <end position="579"/>
    </location>
</feature>
<proteinExistence type="inferred from homology"/>
<dbReference type="CDD" id="cd09275">
    <property type="entry name" value="RNase_HI_RT_DIRS1"/>
    <property type="match status" value="1"/>
</dbReference>
<reference evidence="9 10" key="1">
    <citation type="submission" date="2022-12" db="EMBL/GenBank/DDBJ databases">
        <title>Chromosome-level genome of Tegillarca granosa.</title>
        <authorList>
            <person name="Kim J."/>
        </authorList>
    </citation>
    <scope>NUCLEOTIDE SEQUENCE [LARGE SCALE GENOMIC DNA]</scope>
    <source>
        <strain evidence="9">Teg-2019</strain>
        <tissue evidence="9">Adductor muscle</tissue>
    </source>
</reference>
<feature type="transmembrane region" description="Helical" evidence="8">
    <location>
        <begin position="187"/>
        <end position="211"/>
    </location>
</feature>
<evidence type="ECO:0000256" key="8">
    <source>
        <dbReference type="SAM" id="Phobius"/>
    </source>
</evidence>
<dbReference type="Pfam" id="PF00209">
    <property type="entry name" value="SNF"/>
    <property type="match status" value="3"/>
</dbReference>
<evidence type="ECO:0000256" key="7">
    <source>
        <dbReference type="ARBA" id="ARBA00023180"/>
    </source>
</evidence>
<keyword evidence="10" id="KW-1185">Reference proteome</keyword>
<dbReference type="PRINTS" id="PR00176">
    <property type="entry name" value="NANEUSMPORT"/>
</dbReference>
<feature type="transmembrane region" description="Helical" evidence="8">
    <location>
        <begin position="444"/>
        <end position="461"/>
    </location>
</feature>
<comment type="subcellular location">
    <subcellularLocation>
        <location evidence="1">Membrane</location>
        <topology evidence="1">Multi-pass membrane protein</topology>
    </subcellularLocation>
</comment>
<evidence type="ECO:0000256" key="6">
    <source>
        <dbReference type="ARBA" id="ARBA00023136"/>
    </source>
</evidence>
<comment type="similarity">
    <text evidence="2">Belongs to the sodium:neurotransmitter symporter (SNF) (TC 2.A.22) family.</text>
</comment>